<dbReference type="AlphaFoldDB" id="C5CDF3"/>
<dbReference type="KEGG" id="kol:Kole_1322"/>
<proteinExistence type="predicted"/>
<evidence type="ECO:0000313" key="1">
    <source>
        <dbReference type="EMBL" id="ACR80016.1"/>
    </source>
</evidence>
<reference evidence="1 2" key="1">
    <citation type="submission" date="2009-06" db="EMBL/GenBank/DDBJ databases">
        <title>Complete sequence of Thermotogales bacterium TBF 19.5.1.</title>
        <authorList>
            <consortium name="US DOE Joint Genome Institute"/>
            <person name="Lucas S."/>
            <person name="Copeland A."/>
            <person name="Lapidus A."/>
            <person name="Glavina del Rio T."/>
            <person name="Tice H."/>
            <person name="Bruce D."/>
            <person name="Goodwin L."/>
            <person name="Pitluck S."/>
            <person name="Chertkov O."/>
            <person name="Brettin T."/>
            <person name="Detter J.C."/>
            <person name="Han C."/>
            <person name="Schmutz J."/>
            <person name="Larimer F."/>
            <person name="Land M."/>
            <person name="Hauser L."/>
            <person name="Kyrpides N."/>
            <person name="Ovchinnikova G."/>
            <person name="Noll K."/>
        </authorList>
    </citation>
    <scope>NUCLEOTIDE SEQUENCE [LARGE SCALE GENOMIC DNA]</scope>
    <source>
        <strain evidence="2">ATCC BAA-1733 / DSM 21960 / TBF 19.5.1</strain>
    </source>
</reference>
<dbReference type="OrthoDB" id="46133at2"/>
<reference evidence="1 2" key="2">
    <citation type="journal article" date="2011" name="J. Bacteriol.">
        <title>Genome Sequence of Kosmotoga olearia Strain TBF 19.5.1, a Thermophilic Bacterium with a Wide Growth Temperature Range, Isolated from the Troll B Oil Platform in the North Sea.</title>
        <authorList>
            <person name="Swithers K.S."/>
            <person name="Dipippo J.L."/>
            <person name="Bruce D.C."/>
            <person name="Detter C."/>
            <person name="Tapia R."/>
            <person name="Han S."/>
            <person name="Goodwin L.A."/>
            <person name="Han J."/>
            <person name="Woyke T."/>
            <person name="Pitluck S."/>
            <person name="Pennacchio L."/>
            <person name="Nolan M."/>
            <person name="Mikhailova N."/>
            <person name="Land M.L."/>
            <person name="Nesbo C.L."/>
            <person name="Gogarten J.P."/>
            <person name="Noll K.M."/>
        </authorList>
    </citation>
    <scope>NUCLEOTIDE SEQUENCE [LARGE SCALE GENOMIC DNA]</scope>
    <source>
        <strain evidence="2">ATCC BAA-1733 / DSM 21960 / TBF 19.5.1</strain>
    </source>
</reference>
<accession>C5CDF3</accession>
<dbReference type="HOGENOM" id="CLU_1523229_0_0_0"/>
<gene>
    <name evidence="1" type="ordered locus">Kole_1322</name>
</gene>
<dbReference type="EMBL" id="CP001634">
    <property type="protein sequence ID" value="ACR80016.1"/>
    <property type="molecule type" value="Genomic_DNA"/>
</dbReference>
<name>C5CDF3_KOSOT</name>
<keyword evidence="2" id="KW-1185">Reference proteome</keyword>
<organism evidence="1 2">
    <name type="scientific">Kosmotoga olearia (strain ATCC BAA-1733 / DSM 21960 / TBF 19.5.1)</name>
    <dbReference type="NCBI Taxonomy" id="521045"/>
    <lineage>
        <taxon>Bacteria</taxon>
        <taxon>Thermotogati</taxon>
        <taxon>Thermotogota</taxon>
        <taxon>Thermotogae</taxon>
        <taxon>Kosmotogales</taxon>
        <taxon>Kosmotogaceae</taxon>
        <taxon>Kosmotoga</taxon>
    </lineage>
</organism>
<dbReference type="RefSeq" id="WP_015868669.1">
    <property type="nucleotide sequence ID" value="NC_012785.1"/>
</dbReference>
<evidence type="ECO:0000313" key="2">
    <source>
        <dbReference type="Proteomes" id="UP000002382"/>
    </source>
</evidence>
<protein>
    <submittedName>
        <fullName evidence="1">Uncharacterized protein</fullName>
    </submittedName>
</protein>
<dbReference type="Proteomes" id="UP000002382">
    <property type="component" value="Chromosome"/>
</dbReference>
<sequence length="176" mass="19396">MKKVGLLLVILSLVSFIFAGDLFLGVGADLYGVTVSLDDFELDELEVDFEDFSGASVFAQVDLSIFTAQFLLGRYDNSTGEFYQYANPKAALGINLKLPIWIFYLRGQVVSPLSMLENLAKGFINYTDLYLITRLGVGARLSNFFAEVGMSAGSYVAYLNTFNPFDVPYVLIGVAF</sequence>